<dbReference type="InterPro" id="IPR018060">
    <property type="entry name" value="HTH_AraC"/>
</dbReference>
<dbReference type="Gene3D" id="1.10.10.60">
    <property type="entry name" value="Homeodomain-like"/>
    <property type="match status" value="1"/>
</dbReference>
<keyword evidence="3" id="KW-1185">Reference proteome</keyword>
<name>A0A1M5JDR5_9BACT</name>
<dbReference type="AlphaFoldDB" id="A0A1M5JDR5"/>
<evidence type="ECO:0000259" key="1">
    <source>
        <dbReference type="PROSITE" id="PS01124"/>
    </source>
</evidence>
<feature type="domain" description="HTH araC/xylS-type" evidence="1">
    <location>
        <begin position="111"/>
        <end position="178"/>
    </location>
</feature>
<sequence>MNTVNCILHIKNMVCPRCKYVVKQICEELGYTVLAIELGQVVIKSQEPVAEQLKLRLEEQGFQLLDSDHECLVERVKVLLIDLLYWNGGIKQPVNLAEILEMGTQTRFDKLESIFYSACGCTIQEYFDLLRFERAKELVSYHQHVQCITESLGYGACERLELEFRRRLNMDLSAFIASENNYRISLDALV</sequence>
<evidence type="ECO:0000313" key="2">
    <source>
        <dbReference type="EMBL" id="SHG38429.1"/>
    </source>
</evidence>
<organism evidence="2 3">
    <name type="scientific">Fodinibius roseus</name>
    <dbReference type="NCBI Taxonomy" id="1194090"/>
    <lineage>
        <taxon>Bacteria</taxon>
        <taxon>Pseudomonadati</taxon>
        <taxon>Balneolota</taxon>
        <taxon>Balneolia</taxon>
        <taxon>Balneolales</taxon>
        <taxon>Balneolaceae</taxon>
        <taxon>Fodinibius</taxon>
    </lineage>
</organism>
<gene>
    <name evidence="2" type="ORF">SAMN05443144_12654</name>
</gene>
<dbReference type="Proteomes" id="UP000184041">
    <property type="component" value="Unassembled WGS sequence"/>
</dbReference>
<accession>A0A1M5JDR5</accession>
<reference evidence="2 3" key="1">
    <citation type="submission" date="2016-11" db="EMBL/GenBank/DDBJ databases">
        <authorList>
            <person name="Jaros S."/>
            <person name="Januszkiewicz K."/>
            <person name="Wedrychowicz H."/>
        </authorList>
    </citation>
    <scope>NUCLEOTIDE SEQUENCE [LARGE SCALE GENOMIC DNA]</scope>
    <source>
        <strain evidence="2 3">DSM 21986</strain>
    </source>
</reference>
<dbReference type="GO" id="GO:0043565">
    <property type="term" value="F:sequence-specific DNA binding"/>
    <property type="evidence" value="ECO:0007669"/>
    <property type="project" value="InterPro"/>
</dbReference>
<proteinExistence type="predicted"/>
<protein>
    <recommendedName>
        <fullName evidence="1">HTH araC/xylS-type domain-containing protein</fullName>
    </recommendedName>
</protein>
<dbReference type="EMBL" id="FQUS01000026">
    <property type="protein sequence ID" value="SHG38429.1"/>
    <property type="molecule type" value="Genomic_DNA"/>
</dbReference>
<dbReference type="GO" id="GO:0003700">
    <property type="term" value="F:DNA-binding transcription factor activity"/>
    <property type="evidence" value="ECO:0007669"/>
    <property type="project" value="InterPro"/>
</dbReference>
<dbReference type="PROSITE" id="PS01124">
    <property type="entry name" value="HTH_ARAC_FAMILY_2"/>
    <property type="match status" value="1"/>
</dbReference>
<evidence type="ECO:0000313" key="3">
    <source>
        <dbReference type="Proteomes" id="UP000184041"/>
    </source>
</evidence>
<dbReference type="STRING" id="1194090.SAMN05443144_12654"/>